<organism evidence="1">
    <name type="scientific">Eutreptiella gymnastica</name>
    <dbReference type="NCBI Taxonomy" id="73025"/>
    <lineage>
        <taxon>Eukaryota</taxon>
        <taxon>Discoba</taxon>
        <taxon>Euglenozoa</taxon>
        <taxon>Euglenida</taxon>
        <taxon>Spirocuta</taxon>
        <taxon>Euglenophyceae</taxon>
        <taxon>Eutreptiales</taxon>
        <taxon>Eutreptiaceae</taxon>
        <taxon>Eutreptiella</taxon>
    </lineage>
</organism>
<name>A0A7S4LN06_9EUGL</name>
<proteinExistence type="predicted"/>
<dbReference type="AlphaFoldDB" id="A0A7S4LN06"/>
<dbReference type="EMBL" id="HBJA01148676">
    <property type="protein sequence ID" value="CAE0839846.1"/>
    <property type="molecule type" value="Transcribed_RNA"/>
</dbReference>
<protein>
    <submittedName>
        <fullName evidence="1">Uncharacterized protein</fullName>
    </submittedName>
</protein>
<accession>A0A7S4LN06</accession>
<sequence length="115" mass="12703">MRLKIHEHAFTILASSFNHLESAFNRVHLPSKSLKPLSARLSIFGPCPTAFHLLLFDISIGSLSALTTAVESLTLALKGPKYLPPYDRQSQRTAVFLDTAALVCLLAWALFKQIP</sequence>
<gene>
    <name evidence="1" type="ORF">EGYM00163_LOCUS51107</name>
</gene>
<evidence type="ECO:0000313" key="1">
    <source>
        <dbReference type="EMBL" id="CAE0839846.1"/>
    </source>
</evidence>
<reference evidence="1" key="1">
    <citation type="submission" date="2021-01" db="EMBL/GenBank/DDBJ databases">
        <authorList>
            <person name="Corre E."/>
            <person name="Pelletier E."/>
            <person name="Niang G."/>
            <person name="Scheremetjew M."/>
            <person name="Finn R."/>
            <person name="Kale V."/>
            <person name="Holt S."/>
            <person name="Cochrane G."/>
            <person name="Meng A."/>
            <person name="Brown T."/>
            <person name="Cohen L."/>
        </authorList>
    </citation>
    <scope>NUCLEOTIDE SEQUENCE</scope>
    <source>
        <strain evidence="1">CCMP1594</strain>
    </source>
</reference>